<proteinExistence type="predicted"/>
<dbReference type="AlphaFoldDB" id="A0A0M0KY10"/>
<dbReference type="Proteomes" id="UP000037558">
    <property type="component" value="Unassembled WGS sequence"/>
</dbReference>
<protein>
    <submittedName>
        <fullName evidence="1">Uncharacterized protein</fullName>
    </submittedName>
</protein>
<dbReference type="EMBL" id="LILC01000021">
    <property type="protein sequence ID" value="KOO43487.1"/>
    <property type="molecule type" value="Genomic_DNA"/>
</dbReference>
<dbReference type="PATRIC" id="fig|284581.3.peg.1171"/>
<organism evidence="1 2">
    <name type="scientific">Priestia koreensis</name>
    <dbReference type="NCBI Taxonomy" id="284581"/>
    <lineage>
        <taxon>Bacteria</taxon>
        <taxon>Bacillati</taxon>
        <taxon>Bacillota</taxon>
        <taxon>Bacilli</taxon>
        <taxon>Bacillales</taxon>
        <taxon>Bacillaceae</taxon>
        <taxon>Priestia</taxon>
    </lineage>
</organism>
<reference evidence="2" key="1">
    <citation type="submission" date="2015-08" db="EMBL/GenBank/DDBJ databases">
        <title>Fjat-14210 dsm16467.</title>
        <authorList>
            <person name="Liu B."/>
            <person name="Wang J."/>
            <person name="Zhu Y."/>
            <person name="Liu G."/>
            <person name="Chen Q."/>
            <person name="Chen Z."/>
            <person name="Lan J."/>
            <person name="Che J."/>
            <person name="Ge C."/>
            <person name="Shi H."/>
            <person name="Pan Z."/>
            <person name="Liu X."/>
        </authorList>
    </citation>
    <scope>NUCLEOTIDE SEQUENCE [LARGE SCALE GENOMIC DNA]</scope>
    <source>
        <strain evidence="2">DSM 16467</strain>
    </source>
</reference>
<gene>
    <name evidence="1" type="ORF">AMD01_15825</name>
</gene>
<name>A0A0M0KY10_9BACI</name>
<keyword evidence="2" id="KW-1185">Reference proteome</keyword>
<sequence length="59" mass="6149">MKTLINKMDVMAEATMATAVTYVDAVVEDAVDHAADHAVASILAGSFAAVDVEDVIINN</sequence>
<evidence type="ECO:0000313" key="2">
    <source>
        <dbReference type="Proteomes" id="UP000037558"/>
    </source>
</evidence>
<accession>A0A0M0KY10</accession>
<comment type="caution">
    <text evidence="1">The sequence shown here is derived from an EMBL/GenBank/DDBJ whole genome shotgun (WGS) entry which is preliminary data.</text>
</comment>
<evidence type="ECO:0000313" key="1">
    <source>
        <dbReference type="EMBL" id="KOO43487.1"/>
    </source>
</evidence>